<evidence type="ECO:0000259" key="3">
    <source>
        <dbReference type="Pfam" id="PF12697"/>
    </source>
</evidence>
<sequence>MQLPSFGDDLVNALNVRVLGEDDADCTIVLAHGFGCTQSLWDEVLPSLLSYPVEGGMRVMVFDWPGSASTSFDFAPTSRLYHVFADLLVSLLQELEIRSCIYVGHSMSAMIGCLAALTEPALFRKLILVGASPRYLNEEAYYGGFEQDDLNNLFDAMARDFCGWAEGFARAVVGTDAPDVAVRKFESTLSGMQPDTALAMAKAIFLSDFRSDIGSVAKVLDAGSQNGKPSGTANIVVLQTEKDLAVPLLVSDYLKMVLGDRGRVEVLQVEGHLPQLSAPETFNSALRRALLE</sequence>
<dbReference type="EMBL" id="CM035430">
    <property type="protein sequence ID" value="KAH7298362.1"/>
    <property type="molecule type" value="Genomic_DNA"/>
</dbReference>
<dbReference type="Proteomes" id="UP000825935">
    <property type="component" value="Chromosome 25"/>
</dbReference>
<dbReference type="AlphaFoldDB" id="A0A8T2RPL1"/>
<feature type="domain" description="AB hydrolase-1" evidence="3">
    <location>
        <begin position="28"/>
        <end position="284"/>
    </location>
</feature>
<dbReference type="SUPFAM" id="SSF53474">
    <property type="entry name" value="alpha/beta-Hydrolases"/>
    <property type="match status" value="1"/>
</dbReference>
<evidence type="ECO:0000256" key="2">
    <source>
        <dbReference type="ARBA" id="ARBA00022801"/>
    </source>
</evidence>
<dbReference type="InterPro" id="IPR000073">
    <property type="entry name" value="AB_hydrolase_1"/>
</dbReference>
<comment type="caution">
    <text evidence="4">The sequence shown here is derived from an EMBL/GenBank/DDBJ whole genome shotgun (WGS) entry which is preliminary data.</text>
</comment>
<dbReference type="Pfam" id="PF12697">
    <property type="entry name" value="Abhydrolase_6"/>
    <property type="match status" value="1"/>
</dbReference>
<keyword evidence="5" id="KW-1185">Reference proteome</keyword>
<proteinExistence type="inferred from homology"/>
<dbReference type="Gene3D" id="3.40.50.1820">
    <property type="entry name" value="alpha/beta hydrolase"/>
    <property type="match status" value="1"/>
</dbReference>
<dbReference type="InterPro" id="IPR029058">
    <property type="entry name" value="AB_hydrolase_fold"/>
</dbReference>
<reference evidence="4" key="1">
    <citation type="submission" date="2021-08" db="EMBL/GenBank/DDBJ databases">
        <title>WGS assembly of Ceratopteris richardii.</title>
        <authorList>
            <person name="Marchant D.B."/>
            <person name="Chen G."/>
            <person name="Jenkins J."/>
            <person name="Shu S."/>
            <person name="Leebens-Mack J."/>
            <person name="Grimwood J."/>
            <person name="Schmutz J."/>
            <person name="Soltis P."/>
            <person name="Soltis D."/>
            <person name="Chen Z.-H."/>
        </authorList>
    </citation>
    <scope>NUCLEOTIDE SEQUENCE</scope>
    <source>
        <strain evidence="4">Whitten #5841</strain>
        <tissue evidence="4">Leaf</tissue>
    </source>
</reference>
<dbReference type="PANTHER" id="PTHR43039">
    <property type="entry name" value="ESTERASE-RELATED"/>
    <property type="match status" value="1"/>
</dbReference>
<gene>
    <name evidence="4" type="ORF">KP509_25G039400</name>
</gene>
<protein>
    <recommendedName>
        <fullName evidence="3">AB hydrolase-1 domain-containing protein</fullName>
    </recommendedName>
</protein>
<name>A0A8T2RPL1_CERRI</name>
<dbReference type="OrthoDB" id="408373at2759"/>
<keyword evidence="2" id="KW-0378">Hydrolase</keyword>
<dbReference type="OMA" id="GFGCTQS"/>
<dbReference type="FunFam" id="3.40.50.1820:FF:000042">
    <property type="entry name" value="probable strigolactone esterase DAD2"/>
    <property type="match status" value="1"/>
</dbReference>
<organism evidence="4 5">
    <name type="scientific">Ceratopteris richardii</name>
    <name type="common">Triangle waterfern</name>
    <dbReference type="NCBI Taxonomy" id="49495"/>
    <lineage>
        <taxon>Eukaryota</taxon>
        <taxon>Viridiplantae</taxon>
        <taxon>Streptophyta</taxon>
        <taxon>Embryophyta</taxon>
        <taxon>Tracheophyta</taxon>
        <taxon>Polypodiopsida</taxon>
        <taxon>Polypodiidae</taxon>
        <taxon>Polypodiales</taxon>
        <taxon>Pteridineae</taxon>
        <taxon>Pteridaceae</taxon>
        <taxon>Parkerioideae</taxon>
        <taxon>Ceratopteris</taxon>
    </lineage>
</organism>
<evidence type="ECO:0000313" key="5">
    <source>
        <dbReference type="Proteomes" id="UP000825935"/>
    </source>
</evidence>
<comment type="similarity">
    <text evidence="1">Belongs to the AB hydrolase superfamily.</text>
</comment>
<accession>A0A8T2RPL1</accession>
<evidence type="ECO:0000313" key="4">
    <source>
        <dbReference type="EMBL" id="KAH7298362.1"/>
    </source>
</evidence>
<evidence type="ECO:0000256" key="1">
    <source>
        <dbReference type="ARBA" id="ARBA00008645"/>
    </source>
</evidence>
<dbReference type="GO" id="GO:0016787">
    <property type="term" value="F:hydrolase activity"/>
    <property type="evidence" value="ECO:0007669"/>
    <property type="project" value="UniProtKB-KW"/>
</dbReference>